<evidence type="ECO:0000313" key="3">
    <source>
        <dbReference type="Proteomes" id="UP001190700"/>
    </source>
</evidence>
<accession>A0AAE0BKF6</accession>
<comment type="caution">
    <text evidence="2">The sequence shown here is derived from an EMBL/GenBank/DDBJ whole genome shotgun (WGS) entry which is preliminary data.</text>
</comment>
<sequence length="83" mass="8905">MTGSKDGSQPGDPEPTTSGGAPPDGTVTPPPVPVEVQMMMLTMKHQQEAHDAAMQKQDLQSHLLAEQITALRAKTEKAREDKV</sequence>
<organism evidence="2 3">
    <name type="scientific">Cymbomonas tetramitiformis</name>
    <dbReference type="NCBI Taxonomy" id="36881"/>
    <lineage>
        <taxon>Eukaryota</taxon>
        <taxon>Viridiplantae</taxon>
        <taxon>Chlorophyta</taxon>
        <taxon>Pyramimonadophyceae</taxon>
        <taxon>Pyramimonadales</taxon>
        <taxon>Pyramimonadaceae</taxon>
        <taxon>Cymbomonas</taxon>
    </lineage>
</organism>
<dbReference type="AlphaFoldDB" id="A0AAE0BKF6"/>
<protein>
    <submittedName>
        <fullName evidence="2">Uncharacterized protein</fullName>
    </submittedName>
</protein>
<feature type="region of interest" description="Disordered" evidence="1">
    <location>
        <begin position="1"/>
        <end position="33"/>
    </location>
</feature>
<evidence type="ECO:0000256" key="1">
    <source>
        <dbReference type="SAM" id="MobiDB-lite"/>
    </source>
</evidence>
<name>A0AAE0BKF6_9CHLO</name>
<reference evidence="2 3" key="1">
    <citation type="journal article" date="2015" name="Genome Biol. Evol.">
        <title>Comparative Genomics of a Bacterivorous Green Alga Reveals Evolutionary Causalities and Consequences of Phago-Mixotrophic Mode of Nutrition.</title>
        <authorList>
            <person name="Burns J.A."/>
            <person name="Paasch A."/>
            <person name="Narechania A."/>
            <person name="Kim E."/>
        </authorList>
    </citation>
    <scope>NUCLEOTIDE SEQUENCE [LARGE SCALE GENOMIC DNA]</scope>
    <source>
        <strain evidence="2 3">PLY_AMNH</strain>
    </source>
</reference>
<proteinExistence type="predicted"/>
<dbReference type="EMBL" id="LGRX02034536">
    <property type="protein sequence ID" value="KAK3237558.1"/>
    <property type="molecule type" value="Genomic_DNA"/>
</dbReference>
<gene>
    <name evidence="2" type="ORF">CYMTET_52373</name>
</gene>
<keyword evidence="3" id="KW-1185">Reference proteome</keyword>
<dbReference type="Proteomes" id="UP001190700">
    <property type="component" value="Unassembled WGS sequence"/>
</dbReference>
<evidence type="ECO:0000313" key="2">
    <source>
        <dbReference type="EMBL" id="KAK3237558.1"/>
    </source>
</evidence>